<dbReference type="AlphaFoldDB" id="A0A2P6NKX4"/>
<dbReference type="Pfam" id="PF00651">
    <property type="entry name" value="BTB"/>
    <property type="match status" value="1"/>
</dbReference>
<evidence type="ECO:0000256" key="1">
    <source>
        <dbReference type="SAM" id="MobiDB-lite"/>
    </source>
</evidence>
<dbReference type="PANTHER" id="PTHR47457:SF1">
    <property type="entry name" value="BTB DOMAIN-CONTAINING PROTEIN-RELATED"/>
    <property type="match status" value="1"/>
</dbReference>
<feature type="domain" description="BTB" evidence="2">
    <location>
        <begin position="235"/>
        <end position="412"/>
    </location>
</feature>
<name>A0A2P6NKX4_9EUKA</name>
<dbReference type="SUPFAM" id="SSF54695">
    <property type="entry name" value="POZ domain"/>
    <property type="match status" value="1"/>
</dbReference>
<dbReference type="EMBL" id="MDYQ01000060">
    <property type="protein sequence ID" value="PRP84610.1"/>
    <property type="molecule type" value="Genomic_DNA"/>
</dbReference>
<feature type="compositionally biased region" description="Polar residues" evidence="1">
    <location>
        <begin position="49"/>
        <end position="60"/>
    </location>
</feature>
<feature type="region of interest" description="Disordered" evidence="1">
    <location>
        <begin position="327"/>
        <end position="349"/>
    </location>
</feature>
<feature type="compositionally biased region" description="Low complexity" evidence="1">
    <location>
        <begin position="61"/>
        <end position="107"/>
    </location>
</feature>
<dbReference type="SUPFAM" id="SSF49785">
    <property type="entry name" value="Galactose-binding domain-like"/>
    <property type="match status" value="1"/>
</dbReference>
<feature type="compositionally biased region" description="Polar residues" evidence="1">
    <location>
        <begin position="114"/>
        <end position="125"/>
    </location>
</feature>
<dbReference type="InterPro" id="IPR000210">
    <property type="entry name" value="BTB/POZ_dom"/>
</dbReference>
<evidence type="ECO:0000259" key="2">
    <source>
        <dbReference type="SMART" id="SM00225"/>
    </source>
</evidence>
<evidence type="ECO:0000313" key="3">
    <source>
        <dbReference type="EMBL" id="PRP84610.1"/>
    </source>
</evidence>
<protein>
    <recommendedName>
        <fullName evidence="2">BTB domain-containing protein</fullName>
    </recommendedName>
</protein>
<feature type="compositionally biased region" description="Polar residues" evidence="1">
    <location>
        <begin position="23"/>
        <end position="39"/>
    </location>
</feature>
<proteinExistence type="predicted"/>
<reference evidence="3 4" key="1">
    <citation type="journal article" date="2018" name="Genome Biol. Evol.">
        <title>Multiple Roots of Fruiting Body Formation in Amoebozoa.</title>
        <authorList>
            <person name="Hillmann F."/>
            <person name="Forbes G."/>
            <person name="Novohradska S."/>
            <person name="Ferling I."/>
            <person name="Riege K."/>
            <person name="Groth M."/>
            <person name="Westermann M."/>
            <person name="Marz M."/>
            <person name="Spaller T."/>
            <person name="Winckler T."/>
            <person name="Schaap P."/>
            <person name="Glockner G."/>
        </authorList>
    </citation>
    <scope>NUCLEOTIDE SEQUENCE [LARGE SCALE GENOMIC DNA]</scope>
    <source>
        <strain evidence="3 4">Jena</strain>
    </source>
</reference>
<feature type="region of interest" description="Disordered" evidence="1">
    <location>
        <begin position="1"/>
        <end position="212"/>
    </location>
</feature>
<evidence type="ECO:0000313" key="4">
    <source>
        <dbReference type="Proteomes" id="UP000241769"/>
    </source>
</evidence>
<organism evidence="3 4">
    <name type="scientific">Planoprotostelium fungivorum</name>
    <dbReference type="NCBI Taxonomy" id="1890364"/>
    <lineage>
        <taxon>Eukaryota</taxon>
        <taxon>Amoebozoa</taxon>
        <taxon>Evosea</taxon>
        <taxon>Variosea</taxon>
        <taxon>Cavosteliida</taxon>
        <taxon>Cavosteliaceae</taxon>
        <taxon>Planoprotostelium</taxon>
    </lineage>
</organism>
<dbReference type="InterPro" id="IPR011333">
    <property type="entry name" value="SKP1/BTB/POZ_sf"/>
</dbReference>
<dbReference type="CDD" id="cd18186">
    <property type="entry name" value="BTB_POZ_ZBTB_KLHL-like"/>
    <property type="match status" value="1"/>
</dbReference>
<dbReference type="Gene3D" id="3.30.710.10">
    <property type="entry name" value="Potassium Channel Kv1.1, Chain A"/>
    <property type="match status" value="1"/>
</dbReference>
<dbReference type="OrthoDB" id="20133at2759"/>
<dbReference type="InterPro" id="IPR008979">
    <property type="entry name" value="Galactose-bd-like_sf"/>
</dbReference>
<accession>A0A2P6NKX4</accession>
<dbReference type="STRING" id="1890364.A0A2P6NKX4"/>
<keyword evidence="4" id="KW-1185">Reference proteome</keyword>
<comment type="caution">
    <text evidence="3">The sequence shown here is derived from an EMBL/GenBank/DDBJ whole genome shotgun (WGS) entry which is preliminary data.</text>
</comment>
<dbReference type="Gene3D" id="2.60.120.260">
    <property type="entry name" value="Galactose-binding domain-like"/>
    <property type="match status" value="1"/>
</dbReference>
<dbReference type="PANTHER" id="PTHR47457">
    <property type="entry name" value="OS05G0345500 PROTEIN"/>
    <property type="match status" value="1"/>
</dbReference>
<sequence>MTGPPSRPVSLEPPVGAPWDPAGQTSPCNSRPLSLVSNSSDDRPIELTNDIQGSTLSIGVQSDNSDSSSPPSNSQSISIVNHSNQSQSTQITQTSPSSGGSGKSLSQPVWIQPQKPSSRVQTPISSPMVPHISPPNSPAPRLSVGSRRSQLFPNIGVTNPPNPPAAPPSDRRYTLPGILESSNAPGKPQNSFNSYGPNRSGASSPPNSRSTQRANMVQPLFRNGFGDFLSDGMFSDLILHHQRACYHVHQIILAHSSEYFALTLRKTPVLQTDHTKLENLVKRRSLGLMSPSTITPTPSLTSSVGENSPTSLDVIALDDLMKEKGLVSDAESPSSMSPIHTPEEKEETERSKKVIKLSFPDPENVFPLVLDYIYKGTITLRESNAIAVLKMAAFLGIEELKGQVSGFLLKNIVRDNVLENFQRALNYHAEEVIEKCILVVAKNFSSLFTMHGPSFINFLPYAYAVQLLNHTSLAVFETVVTYLNHSKELLSSQYDGSTTEEEPSMKNSRGFLVPYSVRKSLFECVRLPSMDYEELQRASQEALLPKAILLEALMIRIASHECPEKAKTQQKRLQKRAPYGFQFEYKTDLEGGVLYWIGTKGGTGKWRNPCVLDNGIVIHASSLNKGNPFDIADYIKPKDIWTDDVPSSWYCVDLGASRSLLPTYYTLRHGGSSRQDCLRNWVLQASDDMIRWHVLLRHRDEKVLDSNYATYSWPISSATKPFRYFRILQTGHNSSNHNFLSLSGIEFYGELYDQMEWLSK</sequence>
<dbReference type="InParanoid" id="A0A2P6NKX4"/>
<feature type="compositionally biased region" description="Polar residues" evidence="1">
    <location>
        <begin position="180"/>
        <end position="212"/>
    </location>
</feature>
<dbReference type="SMART" id="SM00225">
    <property type="entry name" value="BTB"/>
    <property type="match status" value="1"/>
</dbReference>
<gene>
    <name evidence="3" type="ORF">PROFUN_09283</name>
</gene>
<dbReference type="Proteomes" id="UP000241769">
    <property type="component" value="Unassembled WGS sequence"/>
</dbReference>